<dbReference type="RefSeq" id="WP_349279388.1">
    <property type="nucleotide sequence ID" value="NZ_CBCSCU010000005.1"/>
</dbReference>
<dbReference type="EMBL" id="CP157675">
    <property type="protein sequence ID" value="XBP70204.1"/>
    <property type="molecule type" value="Genomic_DNA"/>
</dbReference>
<gene>
    <name evidence="1" type="primary">lptD</name>
    <name evidence="4" type="ORF">ABLV49_20450</name>
</gene>
<keyword evidence="1" id="KW-0472">Membrane</keyword>
<comment type="similarity">
    <text evidence="1">Belongs to the LptD family.</text>
</comment>
<dbReference type="InterPro" id="IPR020889">
    <property type="entry name" value="LipoPS_assembly_LptD"/>
</dbReference>
<comment type="function">
    <text evidence="1">Together with LptE, is involved in the assembly of lipopolysaccharide (LPS) at the surface of the outer membrane.</text>
</comment>
<dbReference type="GO" id="GO:0043165">
    <property type="term" value="P:Gram-negative-bacterium-type cell outer membrane assembly"/>
    <property type="evidence" value="ECO:0007669"/>
    <property type="project" value="UniProtKB-UniRule"/>
</dbReference>
<keyword evidence="1" id="KW-0732">Signal</keyword>
<dbReference type="PANTHER" id="PTHR30189:SF1">
    <property type="entry name" value="LPS-ASSEMBLY PROTEIN LPTD"/>
    <property type="match status" value="1"/>
</dbReference>
<name>A0AAU7LRE8_9BURK</name>
<comment type="subcellular location">
    <subcellularLocation>
        <location evidence="1">Cell outer membrane</location>
    </subcellularLocation>
</comment>
<keyword evidence="1" id="KW-0998">Cell outer membrane</keyword>
<feature type="domain" description="LPS-assembly protein LptD central" evidence="3">
    <location>
        <begin position="218"/>
        <end position="307"/>
    </location>
</feature>
<dbReference type="GO" id="GO:1990351">
    <property type="term" value="C:transporter complex"/>
    <property type="evidence" value="ECO:0007669"/>
    <property type="project" value="TreeGrafter"/>
</dbReference>
<comment type="subunit">
    <text evidence="1">Component of the lipopolysaccharide transport and assembly complex. Interacts with LptE and LptA.</text>
</comment>
<evidence type="ECO:0000256" key="1">
    <source>
        <dbReference type="HAMAP-Rule" id="MF_01411"/>
    </source>
</evidence>
<dbReference type="GO" id="GO:0015920">
    <property type="term" value="P:lipopolysaccharide transport"/>
    <property type="evidence" value="ECO:0007669"/>
    <property type="project" value="InterPro"/>
</dbReference>
<feature type="signal peptide" evidence="1">
    <location>
        <begin position="1"/>
        <end position="37"/>
    </location>
</feature>
<reference evidence="4" key="1">
    <citation type="submission" date="2024-05" db="EMBL/GenBank/DDBJ databases">
        <authorList>
            <person name="Bunk B."/>
            <person name="Swiderski J."/>
            <person name="Sproer C."/>
            <person name="Thiel V."/>
        </authorList>
    </citation>
    <scope>NUCLEOTIDE SEQUENCE</scope>
    <source>
        <strain evidence="4">DSM 17735</strain>
    </source>
</reference>
<dbReference type="PANTHER" id="PTHR30189">
    <property type="entry name" value="LPS-ASSEMBLY PROTEIN"/>
    <property type="match status" value="1"/>
</dbReference>
<evidence type="ECO:0000313" key="4">
    <source>
        <dbReference type="EMBL" id="XBP70204.1"/>
    </source>
</evidence>
<dbReference type="GO" id="GO:0009279">
    <property type="term" value="C:cell outer membrane"/>
    <property type="evidence" value="ECO:0007669"/>
    <property type="project" value="UniProtKB-SubCell"/>
</dbReference>
<proteinExistence type="inferred from homology"/>
<evidence type="ECO:0000259" key="3">
    <source>
        <dbReference type="Pfam" id="PF19838"/>
    </source>
</evidence>
<dbReference type="InterPro" id="IPR050218">
    <property type="entry name" value="LptD"/>
</dbReference>
<protein>
    <recommendedName>
        <fullName evidence="1">LPS-assembly protein LptD</fullName>
    </recommendedName>
</protein>
<feature type="chain" id="PRO_5043071957" description="LPS-assembly protein LptD" evidence="1">
    <location>
        <begin position="38"/>
        <end position="814"/>
    </location>
</feature>
<dbReference type="InterPro" id="IPR045659">
    <property type="entry name" value="LptD_2"/>
</dbReference>
<dbReference type="HAMAP" id="MF_01411">
    <property type="entry name" value="LPS_assembly_LptD"/>
    <property type="match status" value="1"/>
</dbReference>
<dbReference type="InterPro" id="IPR007543">
    <property type="entry name" value="LptD_C"/>
</dbReference>
<evidence type="ECO:0000259" key="2">
    <source>
        <dbReference type="Pfam" id="PF04453"/>
    </source>
</evidence>
<feature type="domain" description="LptD C-terminal" evidence="2">
    <location>
        <begin position="317"/>
        <end position="703"/>
    </location>
</feature>
<accession>A0AAU7LRE8</accession>
<dbReference type="Pfam" id="PF04453">
    <property type="entry name" value="LptD"/>
    <property type="match status" value="1"/>
</dbReference>
<sequence precursor="true">MRRASHSSFILSPVARAVSRLAMLATLGLAAAGAGHAQAPAGAESAVPASPLTLKSTPMLAEGVSKAPEDEGPTFVFGDRISGRPDLETVIEGNAELRRGATSMRADRIEYYQPDDQLKSTGHVRINNAGNRFEGPELQLKLDRFEGFFTTPRYSFLQNGGNGQAERVDFIDDKHLTAHRATYTTCERNNEESWKPAWELTATRVDFDLDQEVGVATGAVVRFKDVPILAFPKVSFPLSDKRKSGLLPPTLGLGSLNGLEIRQPYYFDIAPNRDATFSPAVMSKRGVDLAGEFRYLEPTYKGQLSANVLPGDKLRGRDRWSYSLQHVGAIDTGVSAIGGVGLNLNLNKVSDNDYWRDFPVATGQVTQRLLTQDASLSWSKGYFSSSVRALKWQTLQDVSSPIIPPYDRLPQLTAAYTRFDAPLLGLGNGFDWSAEADFTRFSADPALTKQPNGSRAFSRLQVSRPWLAPWGYITPKVQLHASSYQFDSPLANGATSASRVVPTFSLDGGLQFERDASYFGRSFTQTLEPRAFYVRTPYRDQSFLPNYDSGVNSFNFATVFTENAFVGNDRISDANLLTLGVTSRLLDPATGAEAVRLGIAQRLRFDDQRVSLPALGTTPVPGALPVTDRVSDLLVGASVNWVPQWTFDSTVQYNPKIRQSELASIGVRYNPGNYRTVSAAFRRQRNISEQIDVGWQWPINDLWGDKGQDLGAGRGQGGGRYYSVGRLNYSTLEKKLVDAVVGIEYDGCCWIGRVVLQRSQNSTATASTRILFQLEMVGFSRIGSSPLETLKTNVPRYQYLRDKISPPSRFTTYD</sequence>
<dbReference type="AlphaFoldDB" id="A0AAU7LRE8"/>
<organism evidence="4">
    <name type="scientific">Polaromonas hydrogenivorans</name>
    <dbReference type="NCBI Taxonomy" id="335476"/>
    <lineage>
        <taxon>Bacteria</taxon>
        <taxon>Pseudomonadati</taxon>
        <taxon>Pseudomonadota</taxon>
        <taxon>Betaproteobacteria</taxon>
        <taxon>Burkholderiales</taxon>
        <taxon>Comamonadaceae</taxon>
        <taxon>Polaromonas</taxon>
    </lineage>
</organism>
<dbReference type="Pfam" id="PF19838">
    <property type="entry name" value="LptD_2"/>
    <property type="match status" value="1"/>
</dbReference>
<comment type="caution">
    <text evidence="1">Lacks conserved residue(s) required for the propagation of feature annotation.</text>
</comment>